<accession>A0A0H3L171</accession>
<dbReference type="eggNOG" id="ENOG5033DWN">
    <property type="taxonomic scope" value="Bacteria"/>
</dbReference>
<protein>
    <submittedName>
        <fullName evidence="1">Uncharacterized protein</fullName>
    </submittedName>
</protein>
<reference evidence="2" key="1">
    <citation type="journal article" date="2012" name="Appl. Microbiol. Biotechnol.">
        <title>The complete genome sequence of Pantoea ananatis AJ13355, an organism with great biotechnological potential.</title>
        <authorList>
            <person name="Hara Y."/>
            <person name="Kadotani N."/>
            <person name="Izui H."/>
            <person name="Katashkina J.I."/>
            <person name="Kuvaeva T.M."/>
            <person name="Andreeva I.G."/>
            <person name="Golubeva L.I."/>
            <person name="Malko D.B."/>
            <person name="Makeev V.J."/>
            <person name="Mashko S.V."/>
            <person name="Kozlov Y.I."/>
        </authorList>
    </citation>
    <scope>NUCLEOTIDE SEQUENCE [LARGE SCALE GENOMIC DNA]</scope>
    <source>
        <strain evidence="2">AJ13355</strain>
    </source>
</reference>
<dbReference type="AlphaFoldDB" id="A0A0H3L171"/>
<dbReference type="Proteomes" id="UP000006690">
    <property type="component" value="Chromosome"/>
</dbReference>
<proteinExistence type="predicted"/>
<evidence type="ECO:0000313" key="1">
    <source>
        <dbReference type="EMBL" id="BAK13177.1"/>
    </source>
</evidence>
<organism evidence="1 2">
    <name type="scientific">Pantoea ananatis (strain AJ13355)</name>
    <dbReference type="NCBI Taxonomy" id="932677"/>
    <lineage>
        <taxon>Bacteria</taxon>
        <taxon>Pseudomonadati</taxon>
        <taxon>Pseudomonadota</taxon>
        <taxon>Gammaproteobacteria</taxon>
        <taxon>Enterobacterales</taxon>
        <taxon>Erwiniaceae</taxon>
        <taxon>Pantoea</taxon>
    </lineage>
</organism>
<dbReference type="EMBL" id="AP012032">
    <property type="protein sequence ID" value="BAK13177.1"/>
    <property type="molecule type" value="Genomic_DNA"/>
</dbReference>
<dbReference type="KEGG" id="paj:PAJ_3097"/>
<evidence type="ECO:0000313" key="2">
    <source>
        <dbReference type="Proteomes" id="UP000006690"/>
    </source>
</evidence>
<name>A0A0H3L171_PANAA</name>
<sequence length="151" mass="17924">MLRGTFFALLLLQIVHKQRIKVHRREVKLRERTTRNQTGDAFTGIREQNIRAVSAQAMRHLSAVDTADGENARLLHFTQESGIFANGRGYSHTQHHFIHFISQLRRSRVQIQLNVWFPLFLKHLWRVRRFKRNVFRVNALNLKLHFVGVMF</sequence>
<gene>
    <name evidence="1" type="ordered locus">PAJ_3097</name>
</gene>
<dbReference type="HOGENOM" id="CLU_1729599_0_0_6"/>